<evidence type="ECO:0000313" key="7">
    <source>
        <dbReference type="Proteomes" id="UP001262754"/>
    </source>
</evidence>
<dbReference type="RefSeq" id="WP_310034436.1">
    <property type="nucleotide sequence ID" value="NZ_JAVDRL010000013.1"/>
</dbReference>
<organism evidence="6 7">
    <name type="scientific">Caulobacter rhizosphaerae</name>
    <dbReference type="NCBI Taxonomy" id="2010972"/>
    <lineage>
        <taxon>Bacteria</taxon>
        <taxon>Pseudomonadati</taxon>
        <taxon>Pseudomonadota</taxon>
        <taxon>Alphaproteobacteria</taxon>
        <taxon>Caulobacterales</taxon>
        <taxon>Caulobacteraceae</taxon>
        <taxon>Caulobacter</taxon>
    </lineage>
</organism>
<feature type="DNA-binding region" description="H-T-H motif" evidence="4">
    <location>
        <begin position="254"/>
        <end position="273"/>
    </location>
</feature>
<dbReference type="Proteomes" id="UP001262754">
    <property type="component" value="Unassembled WGS sequence"/>
</dbReference>
<gene>
    <name evidence="6" type="ORF">J2800_004298</name>
</gene>
<evidence type="ECO:0000256" key="1">
    <source>
        <dbReference type="ARBA" id="ARBA00023015"/>
    </source>
</evidence>
<feature type="DNA-binding region" description="H-T-H motif" evidence="4">
    <location>
        <begin position="47"/>
        <end position="66"/>
    </location>
</feature>
<proteinExistence type="predicted"/>
<comment type="caution">
    <text evidence="6">The sequence shown here is derived from an EMBL/GenBank/DDBJ whole genome shotgun (WGS) entry which is preliminary data.</text>
</comment>
<evidence type="ECO:0000256" key="4">
    <source>
        <dbReference type="PROSITE-ProRule" id="PRU00335"/>
    </source>
</evidence>
<feature type="domain" description="HTH tetR-type" evidence="5">
    <location>
        <begin position="231"/>
        <end position="291"/>
    </location>
</feature>
<dbReference type="Pfam" id="PF00440">
    <property type="entry name" value="TetR_N"/>
    <property type="match status" value="2"/>
</dbReference>
<sequence>MVARPPALPLSAAFASARAPGSHDDTRQRLVMAAGQLIADGGISAASARAIAANAGTAPSAINYNFGNIERLLLTVFEQGVEETRAWLQDCSDTLAALPASPDGLAWALFHLLGAWAGDGRRLALIYQETVAADPGHGPAAAWTRLWRDFWIDAAARCGLPAVDGRVLHAFFEHEALYNLSAWSPALESAGLAEMVDHLATIWLGARPRPSREAMVQAERLAGTRPHGSVPPAAMRIAKAAAKVVEDKGLAGLTHRAVAARAGVTTGSVTHHFRSIEDLVAGAIRGQVQAMTEDAAARDDAGPSLDEARTAQALFAALRLHVTSDLPSPAVLRRRRLFLAAVRRKDLAAAGAVIRFSYGGTLRDSLGRVFGFSGPDLVLHASVLARLLAAIWFACAGDEDPAASRSALFERIEEQFRAHLGAA</sequence>
<dbReference type="Gene3D" id="1.10.357.10">
    <property type="entry name" value="Tetracycline Repressor, domain 2"/>
    <property type="match status" value="2"/>
</dbReference>
<evidence type="ECO:0000259" key="5">
    <source>
        <dbReference type="PROSITE" id="PS50977"/>
    </source>
</evidence>
<feature type="domain" description="HTH tetR-type" evidence="5">
    <location>
        <begin position="24"/>
        <end position="84"/>
    </location>
</feature>
<evidence type="ECO:0000256" key="2">
    <source>
        <dbReference type="ARBA" id="ARBA00023125"/>
    </source>
</evidence>
<evidence type="ECO:0000256" key="3">
    <source>
        <dbReference type="ARBA" id="ARBA00023163"/>
    </source>
</evidence>
<dbReference type="EMBL" id="JAVDRL010000013">
    <property type="protein sequence ID" value="MDR6533532.1"/>
    <property type="molecule type" value="Genomic_DNA"/>
</dbReference>
<accession>A0ABU1N525</accession>
<keyword evidence="7" id="KW-1185">Reference proteome</keyword>
<protein>
    <submittedName>
        <fullName evidence="6">AcrR family transcriptional regulator</fullName>
    </submittedName>
</protein>
<dbReference type="InterPro" id="IPR050109">
    <property type="entry name" value="HTH-type_TetR-like_transc_reg"/>
</dbReference>
<evidence type="ECO:0000313" key="6">
    <source>
        <dbReference type="EMBL" id="MDR6533532.1"/>
    </source>
</evidence>
<dbReference type="SUPFAM" id="SSF46689">
    <property type="entry name" value="Homeodomain-like"/>
    <property type="match status" value="2"/>
</dbReference>
<dbReference type="InterPro" id="IPR009057">
    <property type="entry name" value="Homeodomain-like_sf"/>
</dbReference>
<dbReference type="PANTHER" id="PTHR30055:SF234">
    <property type="entry name" value="HTH-TYPE TRANSCRIPTIONAL REGULATOR BETI"/>
    <property type="match status" value="1"/>
</dbReference>
<keyword evidence="2 4" id="KW-0238">DNA-binding</keyword>
<name>A0ABU1N525_9CAUL</name>
<keyword evidence="3" id="KW-0804">Transcription</keyword>
<dbReference type="InterPro" id="IPR001647">
    <property type="entry name" value="HTH_TetR"/>
</dbReference>
<reference evidence="6 7" key="1">
    <citation type="submission" date="2023-07" db="EMBL/GenBank/DDBJ databases">
        <title>Sorghum-associated microbial communities from plants grown in Nebraska, USA.</title>
        <authorList>
            <person name="Schachtman D."/>
        </authorList>
    </citation>
    <scope>NUCLEOTIDE SEQUENCE [LARGE SCALE GENOMIC DNA]</scope>
    <source>
        <strain evidence="6 7">DS2154</strain>
    </source>
</reference>
<keyword evidence="1" id="KW-0805">Transcription regulation</keyword>
<dbReference type="PRINTS" id="PR00455">
    <property type="entry name" value="HTHTETR"/>
</dbReference>
<dbReference type="PROSITE" id="PS50977">
    <property type="entry name" value="HTH_TETR_2"/>
    <property type="match status" value="2"/>
</dbReference>
<dbReference type="PANTHER" id="PTHR30055">
    <property type="entry name" value="HTH-TYPE TRANSCRIPTIONAL REGULATOR RUTR"/>
    <property type="match status" value="1"/>
</dbReference>